<keyword evidence="1" id="KW-1133">Transmembrane helix</keyword>
<keyword evidence="1" id="KW-0472">Membrane</keyword>
<gene>
    <name evidence="2" type="ORF">M441DRAFT_58419</name>
</gene>
<feature type="transmembrane region" description="Helical" evidence="1">
    <location>
        <begin position="68"/>
        <end position="88"/>
    </location>
</feature>
<name>A0A2T3Z829_TRIA4</name>
<reference evidence="2 3" key="1">
    <citation type="submission" date="2016-07" db="EMBL/GenBank/DDBJ databases">
        <title>Multiple horizontal gene transfer events from other fungi enriched the ability of initially mycotrophic Trichoderma (Ascomycota) to feed on dead plant biomass.</title>
        <authorList>
            <consortium name="DOE Joint Genome Institute"/>
            <person name="Aerts A."/>
            <person name="Atanasova L."/>
            <person name="Chenthamara K."/>
            <person name="Zhang J."/>
            <person name="Grujic M."/>
            <person name="Henrissat B."/>
            <person name="Kuo A."/>
            <person name="Salamov A."/>
            <person name="Lipzen A."/>
            <person name="Labutti K."/>
            <person name="Barry K."/>
            <person name="Miao Y."/>
            <person name="Rahimi M.J."/>
            <person name="Shen Q."/>
            <person name="Grigoriev I.V."/>
            <person name="Kubicek C.P."/>
            <person name="Druzhinina I.S."/>
        </authorList>
    </citation>
    <scope>NUCLEOTIDE SEQUENCE [LARGE SCALE GENOMIC DNA]</scope>
    <source>
        <strain evidence="2 3">CBS 433.97</strain>
    </source>
</reference>
<proteinExistence type="predicted"/>
<accession>A0A2T3Z829</accession>
<sequence length="134" mass="14551">MTPRHAANSTCRTAALCFFTSNQFAGPETTLAEDITHALQGAWAIRRHISEIPALGNLTAPQGHSFSWSRLCLALSIVLMFLIACFLYPTSKLLPYLLQLLSNSEADSSPPRLNTATNGEIHGSISYCALLSRS</sequence>
<evidence type="ECO:0000313" key="2">
    <source>
        <dbReference type="EMBL" id="PTB40964.1"/>
    </source>
</evidence>
<evidence type="ECO:0000313" key="3">
    <source>
        <dbReference type="Proteomes" id="UP000240493"/>
    </source>
</evidence>
<organism evidence="2 3">
    <name type="scientific">Trichoderma asperellum (strain ATCC 204424 / CBS 433.97 / NBRC 101777)</name>
    <dbReference type="NCBI Taxonomy" id="1042311"/>
    <lineage>
        <taxon>Eukaryota</taxon>
        <taxon>Fungi</taxon>
        <taxon>Dikarya</taxon>
        <taxon>Ascomycota</taxon>
        <taxon>Pezizomycotina</taxon>
        <taxon>Sordariomycetes</taxon>
        <taxon>Hypocreomycetidae</taxon>
        <taxon>Hypocreales</taxon>
        <taxon>Hypocreaceae</taxon>
        <taxon>Trichoderma</taxon>
    </lineage>
</organism>
<protein>
    <submittedName>
        <fullName evidence="2">Uncharacterized protein</fullName>
    </submittedName>
</protein>
<dbReference type="AlphaFoldDB" id="A0A2T3Z829"/>
<keyword evidence="1" id="KW-0812">Transmembrane</keyword>
<evidence type="ECO:0000256" key="1">
    <source>
        <dbReference type="SAM" id="Phobius"/>
    </source>
</evidence>
<dbReference type="EMBL" id="KZ679262">
    <property type="protein sequence ID" value="PTB40964.1"/>
    <property type="molecule type" value="Genomic_DNA"/>
</dbReference>
<keyword evidence="3" id="KW-1185">Reference proteome</keyword>
<dbReference type="Proteomes" id="UP000240493">
    <property type="component" value="Unassembled WGS sequence"/>
</dbReference>